<keyword evidence="3" id="KW-0804">Transcription</keyword>
<feature type="domain" description="Response regulatory" evidence="7">
    <location>
        <begin position="14"/>
        <end position="133"/>
    </location>
</feature>
<name>C5CL58_VARPS</name>
<evidence type="ECO:0000259" key="6">
    <source>
        <dbReference type="PROSITE" id="PS01124"/>
    </source>
</evidence>
<keyword evidence="1" id="KW-0805">Transcription regulation</keyword>
<dbReference type="GO" id="GO:0003700">
    <property type="term" value="F:DNA-binding transcription factor activity"/>
    <property type="evidence" value="ECO:0007669"/>
    <property type="project" value="InterPro"/>
</dbReference>
<dbReference type="eggNOG" id="COG2207">
    <property type="taxonomic scope" value="Bacteria"/>
</dbReference>
<evidence type="ECO:0000313" key="8">
    <source>
        <dbReference type="EMBL" id="ACS21209.1"/>
    </source>
</evidence>
<evidence type="ECO:0000256" key="5">
    <source>
        <dbReference type="SAM" id="MobiDB-lite"/>
    </source>
</evidence>
<dbReference type="AlphaFoldDB" id="C5CL58"/>
<dbReference type="InterPro" id="IPR009057">
    <property type="entry name" value="Homeodomain-like_sf"/>
</dbReference>
<dbReference type="OrthoDB" id="9801101at2"/>
<dbReference type="InterPro" id="IPR018060">
    <property type="entry name" value="HTH_AraC"/>
</dbReference>
<dbReference type="HOGENOM" id="CLU_000445_5_1_4"/>
<dbReference type="PROSITE" id="PS01124">
    <property type="entry name" value="HTH_ARAC_FAMILY_2"/>
    <property type="match status" value="1"/>
</dbReference>
<evidence type="ECO:0000256" key="2">
    <source>
        <dbReference type="ARBA" id="ARBA00023125"/>
    </source>
</evidence>
<keyword evidence="2" id="KW-0238">DNA-binding</keyword>
<dbReference type="SUPFAM" id="SSF52172">
    <property type="entry name" value="CheY-like"/>
    <property type="match status" value="1"/>
</dbReference>
<dbReference type="PANTHER" id="PTHR47893">
    <property type="entry name" value="REGULATORY PROTEIN PCHR"/>
    <property type="match status" value="1"/>
</dbReference>
<feature type="domain" description="HTH araC/xylS-type" evidence="6">
    <location>
        <begin position="174"/>
        <end position="272"/>
    </location>
</feature>
<protein>
    <submittedName>
        <fullName evidence="8">Two component transcriptional regulator, AraC family</fullName>
    </submittedName>
</protein>
<dbReference type="PANTHER" id="PTHR47893:SF1">
    <property type="entry name" value="REGULATORY PROTEIN PCHR"/>
    <property type="match status" value="1"/>
</dbReference>
<sequence length="281" mass="30687">MSYWSPPEPRRVRLLVVDEGVDEGVDELKPLLETLRCAGYGITHAFGAMEGYRRATALQMDLVLLDVGPGSTDGFAACRLLKADPATADIPVIFLTSSASLEERLTGLRAGAVDYIVKPFDPAEVMARVEIHLALAESRRSRIAPATRSASPTDRPATNDDGAPGSDVDRMLMQAAERLILADLSHVLPLRELAARVGTHEKRLSRVFKELANRTVFEFVREARLHEAHRLLLESAMRIEEIAAAVGFSSAANFSTAFREYFNCTPSACRQAGVGRRAPDA</sequence>
<dbReference type="InterPro" id="IPR053142">
    <property type="entry name" value="PchR_regulatory_protein"/>
</dbReference>
<dbReference type="InterPro" id="IPR018062">
    <property type="entry name" value="HTH_AraC-typ_CS"/>
</dbReference>
<dbReference type="eggNOG" id="COG0745">
    <property type="taxonomic scope" value="Bacteria"/>
</dbReference>
<organism evidence="8">
    <name type="scientific">Variovorax paradoxus (strain S110)</name>
    <dbReference type="NCBI Taxonomy" id="543728"/>
    <lineage>
        <taxon>Bacteria</taxon>
        <taxon>Pseudomonadati</taxon>
        <taxon>Pseudomonadota</taxon>
        <taxon>Betaproteobacteria</taxon>
        <taxon>Burkholderiales</taxon>
        <taxon>Comamonadaceae</taxon>
        <taxon>Variovorax</taxon>
    </lineage>
</organism>
<dbReference type="EMBL" id="CP001635">
    <property type="protein sequence ID" value="ACS21209.1"/>
    <property type="molecule type" value="Genomic_DNA"/>
</dbReference>
<reference evidence="8" key="1">
    <citation type="submission" date="2009-06" db="EMBL/GenBank/DDBJ databases">
        <title>Complete sequence of chromosome 1 of Variovorax paradoxus S110.</title>
        <authorList>
            <consortium name="US DOE Joint Genome Institute"/>
            <person name="Lucas S."/>
            <person name="Copeland A."/>
            <person name="Lapidus A."/>
            <person name="Glavina del Rio T."/>
            <person name="Tice H."/>
            <person name="Bruce D."/>
            <person name="Goodwin L."/>
            <person name="Pitluck S."/>
            <person name="Chertkov O."/>
            <person name="Brettin T."/>
            <person name="Detter J.C."/>
            <person name="Han C."/>
            <person name="Larimer F."/>
            <person name="Land M."/>
            <person name="Hauser L."/>
            <person name="Kyrpides N."/>
            <person name="Ovchinnikova G."/>
            <person name="Orwin P."/>
            <person name="Leadbetter J.R."/>
            <person name="Spain J.C."/>
            <person name="Han J.I."/>
        </authorList>
    </citation>
    <scope>NUCLEOTIDE SEQUENCE</scope>
    <source>
        <strain evidence="8">S110</strain>
    </source>
</reference>
<dbReference type="GO" id="GO:0043565">
    <property type="term" value="F:sequence-specific DNA binding"/>
    <property type="evidence" value="ECO:0007669"/>
    <property type="project" value="InterPro"/>
</dbReference>
<proteinExistence type="predicted"/>
<dbReference type="Pfam" id="PF00072">
    <property type="entry name" value="Response_reg"/>
    <property type="match status" value="1"/>
</dbReference>
<evidence type="ECO:0000259" key="7">
    <source>
        <dbReference type="PROSITE" id="PS50110"/>
    </source>
</evidence>
<dbReference type="Gene3D" id="1.10.10.60">
    <property type="entry name" value="Homeodomain-like"/>
    <property type="match status" value="1"/>
</dbReference>
<dbReference type="InterPro" id="IPR001789">
    <property type="entry name" value="Sig_transdc_resp-reg_receiver"/>
</dbReference>
<dbReference type="SUPFAM" id="SSF46689">
    <property type="entry name" value="Homeodomain-like"/>
    <property type="match status" value="2"/>
</dbReference>
<dbReference type="PROSITE" id="PS00041">
    <property type="entry name" value="HTH_ARAC_FAMILY_1"/>
    <property type="match status" value="1"/>
</dbReference>
<feature type="modified residue" description="4-aspartylphosphate" evidence="4">
    <location>
        <position position="66"/>
    </location>
</feature>
<dbReference type="InterPro" id="IPR020449">
    <property type="entry name" value="Tscrpt_reg_AraC-type_HTH"/>
</dbReference>
<dbReference type="GO" id="GO:0000160">
    <property type="term" value="P:phosphorelay signal transduction system"/>
    <property type="evidence" value="ECO:0007669"/>
    <property type="project" value="InterPro"/>
</dbReference>
<evidence type="ECO:0000256" key="4">
    <source>
        <dbReference type="PROSITE-ProRule" id="PRU00169"/>
    </source>
</evidence>
<dbReference type="Pfam" id="PF12833">
    <property type="entry name" value="HTH_18"/>
    <property type="match status" value="1"/>
</dbReference>
<accession>C5CL58</accession>
<evidence type="ECO:0000256" key="1">
    <source>
        <dbReference type="ARBA" id="ARBA00023015"/>
    </source>
</evidence>
<evidence type="ECO:0000256" key="3">
    <source>
        <dbReference type="ARBA" id="ARBA00023163"/>
    </source>
</evidence>
<dbReference type="STRING" id="543728.Vapar_4604"/>
<dbReference type="SMART" id="SM00342">
    <property type="entry name" value="HTH_ARAC"/>
    <property type="match status" value="1"/>
</dbReference>
<dbReference type="PRINTS" id="PR00032">
    <property type="entry name" value="HTHARAC"/>
</dbReference>
<dbReference type="InterPro" id="IPR011006">
    <property type="entry name" value="CheY-like_superfamily"/>
</dbReference>
<dbReference type="PROSITE" id="PS50110">
    <property type="entry name" value="RESPONSE_REGULATORY"/>
    <property type="match status" value="1"/>
</dbReference>
<dbReference type="SMART" id="SM00448">
    <property type="entry name" value="REC"/>
    <property type="match status" value="1"/>
</dbReference>
<dbReference type="Gene3D" id="3.40.50.2300">
    <property type="match status" value="1"/>
</dbReference>
<gene>
    <name evidence="8" type="ordered locus">Vapar_4604</name>
</gene>
<keyword evidence="4" id="KW-0597">Phosphoprotein</keyword>
<feature type="region of interest" description="Disordered" evidence="5">
    <location>
        <begin position="143"/>
        <end position="167"/>
    </location>
</feature>
<dbReference type="KEGG" id="vap:Vapar_4604"/>